<keyword evidence="3" id="KW-1185">Reference proteome</keyword>
<feature type="compositionally biased region" description="Pro residues" evidence="1">
    <location>
        <begin position="274"/>
        <end position="284"/>
    </location>
</feature>
<dbReference type="EMBL" id="KV454291">
    <property type="protein sequence ID" value="ODQ75035.1"/>
    <property type="molecule type" value="Genomic_DNA"/>
</dbReference>
<feature type="compositionally biased region" description="Polar residues" evidence="1">
    <location>
        <begin position="376"/>
        <end position="389"/>
    </location>
</feature>
<dbReference type="OrthoDB" id="10485098at2759"/>
<evidence type="ECO:0000313" key="3">
    <source>
        <dbReference type="Proteomes" id="UP000094385"/>
    </source>
</evidence>
<feature type="compositionally biased region" description="Polar residues" evidence="1">
    <location>
        <begin position="566"/>
        <end position="575"/>
    </location>
</feature>
<protein>
    <submittedName>
        <fullName evidence="2">Uncharacterized protein</fullName>
    </submittedName>
</protein>
<gene>
    <name evidence="2" type="ORF">LIPSTDRAFT_69208</name>
</gene>
<feature type="region of interest" description="Disordered" evidence="1">
    <location>
        <begin position="249"/>
        <end position="405"/>
    </location>
</feature>
<evidence type="ECO:0000256" key="1">
    <source>
        <dbReference type="SAM" id="MobiDB-lite"/>
    </source>
</evidence>
<sequence>MSFTVLLSSSSSSAASSPSCFDLPSHLYPRTMSDTHTSDGSSSAARETKTIDIAPSLPCKSTLRRSNSLNIFPSKAFLPPPTSAPTTPTARSSFQSISRHSSLSVPTSRPSSQLSRTVSLRSTISNESAGRSDSPILSAFDNSPTQSVQQSNFEPMRSQVNNVSSSHLIAKKLEDVVVPGPPMKDVWLKEEKKKQRKEAIRSSIMWPTKKIFSKHENRSSKDRYTLSISRPFNVSHVLHLEVQDFFSNSSSQVPTVSSKKIDVDPKSYKQRKLPPTPLTPPLTPEPQKKSSNVRQTVAAIPISSAPPSPTGSALRSPSMIIPASWRRRSRDSGLSESPSRGQLSGQTTPVSKNSKGRTSSLGLSPSSLSSPPTPPQRSNSRRLSGQSPQKAPPPRPNRPESTWYDDEDKDVLEYIMDTYYRQSMSMIYSDVKVRQPEILNNGDRLSLNSRRPSAVAIYESEEEGLPEVHDIKDLPLQPILPLRLSSSRLSFESDYSSASSVSSQPVNSTSASPVPIKVQRTMMNMNLPPKSNSMAIPPRTQSLKYSAKGMLRHERRISEEPDDLSTYESQSSTKSAVDRHVSMERVGYESPVLGTATFL</sequence>
<accession>A0A1E3QBH7</accession>
<name>A0A1E3QBH7_LIPST</name>
<feature type="compositionally biased region" description="Low complexity" evidence="1">
    <location>
        <begin position="84"/>
        <end position="112"/>
    </location>
</feature>
<feature type="compositionally biased region" description="Polar residues" evidence="1">
    <location>
        <begin position="332"/>
        <end position="357"/>
    </location>
</feature>
<organism evidence="2 3">
    <name type="scientific">Lipomyces starkeyi NRRL Y-11557</name>
    <dbReference type="NCBI Taxonomy" id="675824"/>
    <lineage>
        <taxon>Eukaryota</taxon>
        <taxon>Fungi</taxon>
        <taxon>Dikarya</taxon>
        <taxon>Ascomycota</taxon>
        <taxon>Saccharomycotina</taxon>
        <taxon>Lipomycetes</taxon>
        <taxon>Lipomycetales</taxon>
        <taxon>Lipomycetaceae</taxon>
        <taxon>Lipomyces</taxon>
    </lineage>
</organism>
<proteinExistence type="predicted"/>
<dbReference type="Proteomes" id="UP000094385">
    <property type="component" value="Unassembled WGS sequence"/>
</dbReference>
<feature type="compositionally biased region" description="Low complexity" evidence="1">
    <location>
        <begin position="8"/>
        <end position="19"/>
    </location>
</feature>
<feature type="compositionally biased region" description="Low complexity" evidence="1">
    <location>
        <begin position="249"/>
        <end position="258"/>
    </location>
</feature>
<feature type="region of interest" description="Disordered" evidence="1">
    <location>
        <begin position="1"/>
        <end position="20"/>
    </location>
</feature>
<feature type="compositionally biased region" description="Low complexity" evidence="1">
    <location>
        <begin position="358"/>
        <end position="370"/>
    </location>
</feature>
<reference evidence="2 3" key="1">
    <citation type="journal article" date="2016" name="Proc. Natl. Acad. Sci. U.S.A.">
        <title>Comparative genomics of biotechnologically important yeasts.</title>
        <authorList>
            <person name="Riley R."/>
            <person name="Haridas S."/>
            <person name="Wolfe K.H."/>
            <person name="Lopes M.R."/>
            <person name="Hittinger C.T."/>
            <person name="Goeker M."/>
            <person name="Salamov A.A."/>
            <person name="Wisecaver J.H."/>
            <person name="Long T.M."/>
            <person name="Calvey C.H."/>
            <person name="Aerts A.L."/>
            <person name="Barry K.W."/>
            <person name="Choi C."/>
            <person name="Clum A."/>
            <person name="Coughlan A.Y."/>
            <person name="Deshpande S."/>
            <person name="Douglass A.P."/>
            <person name="Hanson S.J."/>
            <person name="Klenk H.-P."/>
            <person name="LaButti K.M."/>
            <person name="Lapidus A."/>
            <person name="Lindquist E.A."/>
            <person name="Lipzen A.M."/>
            <person name="Meier-Kolthoff J.P."/>
            <person name="Ohm R.A."/>
            <person name="Otillar R.P."/>
            <person name="Pangilinan J.L."/>
            <person name="Peng Y."/>
            <person name="Rokas A."/>
            <person name="Rosa C.A."/>
            <person name="Scheuner C."/>
            <person name="Sibirny A.A."/>
            <person name="Slot J.C."/>
            <person name="Stielow J.B."/>
            <person name="Sun H."/>
            <person name="Kurtzman C.P."/>
            <person name="Blackwell M."/>
            <person name="Grigoriev I.V."/>
            <person name="Jeffries T.W."/>
        </authorList>
    </citation>
    <scope>NUCLEOTIDE SEQUENCE [LARGE SCALE GENOMIC DNA]</scope>
    <source>
        <strain evidence="2 3">NRRL Y-11557</strain>
    </source>
</reference>
<feature type="region of interest" description="Disordered" evidence="1">
    <location>
        <begin position="26"/>
        <end position="59"/>
    </location>
</feature>
<feature type="region of interest" description="Disordered" evidence="1">
    <location>
        <begin position="554"/>
        <end position="578"/>
    </location>
</feature>
<feature type="compositionally biased region" description="Polar residues" evidence="1">
    <location>
        <begin position="32"/>
        <end position="45"/>
    </location>
</feature>
<evidence type="ECO:0000313" key="2">
    <source>
        <dbReference type="EMBL" id="ODQ75035.1"/>
    </source>
</evidence>
<feature type="compositionally biased region" description="Polar residues" evidence="1">
    <location>
        <begin position="140"/>
        <end position="152"/>
    </location>
</feature>
<feature type="region of interest" description="Disordered" evidence="1">
    <location>
        <begin position="72"/>
        <end position="152"/>
    </location>
</feature>
<feature type="compositionally biased region" description="Polar residues" evidence="1">
    <location>
        <begin position="113"/>
        <end position="131"/>
    </location>
</feature>
<dbReference type="AlphaFoldDB" id="A0A1E3QBH7"/>